<dbReference type="Proteomes" id="UP001220010">
    <property type="component" value="Unassembled WGS sequence"/>
</dbReference>
<protein>
    <submittedName>
        <fullName evidence="2">BatD family protein</fullName>
    </submittedName>
</protein>
<evidence type="ECO:0000313" key="3">
    <source>
        <dbReference type="Proteomes" id="UP001220010"/>
    </source>
</evidence>
<reference evidence="2 3" key="1">
    <citation type="submission" date="2023-03" db="EMBL/GenBank/DDBJ databases">
        <title>WGS of Methanotrichaceae archaeon Mx.</title>
        <authorList>
            <person name="Sorokin D.Y."/>
            <person name="Merkel A.Y."/>
        </authorList>
    </citation>
    <scope>NUCLEOTIDE SEQUENCE [LARGE SCALE GENOMIC DNA]</scope>
    <source>
        <strain evidence="2 3">Mx</strain>
    </source>
</reference>
<dbReference type="PANTHER" id="PTHR35902:SF3">
    <property type="entry name" value="NPCBM-ASSOCIATED, NEW3 DOMAIN OF ALPHA-GALACTOSIDASE"/>
    <property type="match status" value="1"/>
</dbReference>
<dbReference type="EMBL" id="JARFPK010000011">
    <property type="protein sequence ID" value="MDF0590348.1"/>
    <property type="molecule type" value="Genomic_DNA"/>
</dbReference>
<keyword evidence="1" id="KW-1133">Transmembrane helix</keyword>
<accession>A0ABT5X6M3</accession>
<dbReference type="RefSeq" id="WP_316966099.1">
    <property type="nucleotide sequence ID" value="NZ_JARFPK010000011.1"/>
</dbReference>
<evidence type="ECO:0000313" key="2">
    <source>
        <dbReference type="EMBL" id="MDF0590348.1"/>
    </source>
</evidence>
<keyword evidence="1" id="KW-0812">Transmembrane</keyword>
<sequence>MGLIYITVFALLAVSMMLAPMASAASEDEAEYSEMITRDFSFRVGEGVRIGDYRVELTNVVSVMDGLIEVKAWKRASQFEDWRVMESRRDVNLDGGQDRGGLTLMVTEIFDRDTVRMRATYRSDYGYPEKYITERAMAPRSLPKLEVSTSLDKSIVRSGEEVKVTITVRNVGNDTARDVALQELPPLPQFRYIAGYPPKIKNQLQPGESDMAIYSMVAVTEGEVTIPATGVRYADSKATIYSDRSKDVSIDIKPKRRPDLVMEVQTPGPIDHGGQGIINVSIRNDGDGTAQRVEVRGQVRSGGDGLRLEAGSLDRIFFEIPPGGVEVYSAAAVGARGGSYAVNLKATYQGEGEMMQEETAFEVSVLERKHKYLYYLPVVPALIIGVWLYRRYKEYKY</sequence>
<evidence type="ECO:0000256" key="1">
    <source>
        <dbReference type="SAM" id="Phobius"/>
    </source>
</evidence>
<dbReference type="NCBIfam" id="TIGR01451">
    <property type="entry name" value="B_ant_repeat"/>
    <property type="match status" value="1"/>
</dbReference>
<keyword evidence="3" id="KW-1185">Reference proteome</keyword>
<dbReference type="InterPro" id="IPR047589">
    <property type="entry name" value="DUF11_rpt"/>
</dbReference>
<dbReference type="InterPro" id="IPR013783">
    <property type="entry name" value="Ig-like_fold"/>
</dbReference>
<feature type="transmembrane region" description="Helical" evidence="1">
    <location>
        <begin position="372"/>
        <end position="389"/>
    </location>
</feature>
<dbReference type="Pfam" id="PF13584">
    <property type="entry name" value="BatD"/>
    <property type="match status" value="1"/>
</dbReference>
<comment type="caution">
    <text evidence="2">The sequence shown here is derived from an EMBL/GenBank/DDBJ whole genome shotgun (WGS) entry which is preliminary data.</text>
</comment>
<proteinExistence type="predicted"/>
<dbReference type="Gene3D" id="2.60.40.10">
    <property type="entry name" value="Immunoglobulins"/>
    <property type="match status" value="2"/>
</dbReference>
<keyword evidence="1" id="KW-0472">Membrane</keyword>
<dbReference type="InterPro" id="IPR025738">
    <property type="entry name" value="BatD"/>
</dbReference>
<organism evidence="2 3">
    <name type="scientific">Candidatus Methanocrinis natronophilus</name>
    <dbReference type="NCBI Taxonomy" id="3033396"/>
    <lineage>
        <taxon>Archaea</taxon>
        <taxon>Methanobacteriati</taxon>
        <taxon>Methanobacteriota</taxon>
        <taxon>Stenosarchaea group</taxon>
        <taxon>Methanomicrobia</taxon>
        <taxon>Methanotrichales</taxon>
        <taxon>Methanotrichaceae</taxon>
        <taxon>Methanocrinis</taxon>
    </lineage>
</organism>
<name>A0ABT5X6M3_9EURY</name>
<gene>
    <name evidence="2" type="ORF">P0O15_04070</name>
</gene>
<dbReference type="PANTHER" id="PTHR35902">
    <property type="entry name" value="S-LAYER DOMAIN-LIKE PROTEIN-RELATED"/>
    <property type="match status" value="1"/>
</dbReference>